<evidence type="ECO:0000256" key="7">
    <source>
        <dbReference type="ARBA" id="ARBA00022764"/>
    </source>
</evidence>
<dbReference type="PANTHER" id="PTHR42953:SF3">
    <property type="entry name" value="HIGH-AFFINITY ZINC UPTAKE SYSTEM PROTEIN ZNUA"/>
    <property type="match status" value="1"/>
</dbReference>
<dbReference type="Proteomes" id="UP000315252">
    <property type="component" value="Unassembled WGS sequence"/>
</dbReference>
<dbReference type="EMBL" id="VHSH01000017">
    <property type="protein sequence ID" value="TQV70291.1"/>
    <property type="molecule type" value="Genomic_DNA"/>
</dbReference>
<dbReference type="PANTHER" id="PTHR42953">
    <property type="entry name" value="HIGH-AFFINITY ZINC UPTAKE SYSTEM PROTEIN ZNUA-RELATED"/>
    <property type="match status" value="1"/>
</dbReference>
<evidence type="ECO:0000313" key="14">
    <source>
        <dbReference type="Proteomes" id="UP000315252"/>
    </source>
</evidence>
<dbReference type="AlphaFoldDB" id="A0A545SZD1"/>
<evidence type="ECO:0000256" key="9">
    <source>
        <dbReference type="ARBA" id="ARBA00022906"/>
    </source>
</evidence>
<keyword evidence="5" id="KW-0479">Metal-binding</keyword>
<evidence type="ECO:0000256" key="10">
    <source>
        <dbReference type="ARBA" id="ARBA00023065"/>
    </source>
</evidence>
<name>A0A545SZD1_9PROT</name>
<keyword evidence="8" id="KW-0862">Zinc</keyword>
<evidence type="ECO:0000256" key="4">
    <source>
        <dbReference type="ARBA" id="ARBA00022448"/>
    </source>
</evidence>
<evidence type="ECO:0000256" key="1">
    <source>
        <dbReference type="ARBA" id="ARBA00004418"/>
    </source>
</evidence>
<dbReference type="InterPro" id="IPR050492">
    <property type="entry name" value="Bact_metal-bind_prot9"/>
</dbReference>
<keyword evidence="4" id="KW-0813">Transport</keyword>
<gene>
    <name evidence="13" type="primary">znuA</name>
    <name evidence="13" type="ORF">FKG95_27870</name>
</gene>
<evidence type="ECO:0000256" key="11">
    <source>
        <dbReference type="ARBA" id="ARBA00023157"/>
    </source>
</evidence>
<keyword evidence="6" id="KW-0732">Signal</keyword>
<dbReference type="GO" id="GO:0006829">
    <property type="term" value="P:zinc ion transport"/>
    <property type="evidence" value="ECO:0007669"/>
    <property type="project" value="UniProtKB-KW"/>
</dbReference>
<evidence type="ECO:0000256" key="6">
    <source>
        <dbReference type="ARBA" id="ARBA00022729"/>
    </source>
</evidence>
<dbReference type="RefSeq" id="WP_142899749.1">
    <property type="nucleotide sequence ID" value="NZ_ML660068.1"/>
</dbReference>
<reference evidence="13 14" key="1">
    <citation type="submission" date="2019-06" db="EMBL/GenBank/DDBJ databases">
        <title>Whole genome sequence for Rhodospirillaceae sp. R148.</title>
        <authorList>
            <person name="Wang G."/>
        </authorList>
    </citation>
    <scope>NUCLEOTIDE SEQUENCE [LARGE SCALE GENOMIC DNA]</scope>
    <source>
        <strain evidence="13 14">R148</strain>
    </source>
</reference>
<dbReference type="Pfam" id="PF01297">
    <property type="entry name" value="ZnuA"/>
    <property type="match status" value="1"/>
</dbReference>
<comment type="caution">
    <text evidence="13">The sequence shown here is derived from an EMBL/GenBank/DDBJ whole genome shotgun (WGS) entry which is preliminary data.</text>
</comment>
<keyword evidence="11" id="KW-1015">Disulfide bond</keyword>
<evidence type="ECO:0000256" key="12">
    <source>
        <dbReference type="SAM" id="MobiDB-lite"/>
    </source>
</evidence>
<evidence type="ECO:0000256" key="2">
    <source>
        <dbReference type="ARBA" id="ARBA00011028"/>
    </source>
</evidence>
<comment type="subcellular location">
    <subcellularLocation>
        <location evidence="1">Periplasm</location>
    </subcellularLocation>
</comment>
<evidence type="ECO:0000313" key="13">
    <source>
        <dbReference type="EMBL" id="TQV70291.1"/>
    </source>
</evidence>
<dbReference type="InterPro" id="IPR035520">
    <property type="entry name" value="ZnuA"/>
</dbReference>
<keyword evidence="7" id="KW-0574">Periplasm</keyword>
<dbReference type="SUPFAM" id="SSF53807">
    <property type="entry name" value="Helical backbone' metal receptor"/>
    <property type="match status" value="1"/>
</dbReference>
<dbReference type="CDD" id="cd01019">
    <property type="entry name" value="ZnuA"/>
    <property type="match status" value="1"/>
</dbReference>
<dbReference type="InterPro" id="IPR006127">
    <property type="entry name" value="ZnuA-like"/>
</dbReference>
<dbReference type="Gene3D" id="3.40.50.1980">
    <property type="entry name" value="Nitrogenase molybdenum iron protein domain"/>
    <property type="match status" value="3"/>
</dbReference>
<evidence type="ECO:0000256" key="5">
    <source>
        <dbReference type="ARBA" id="ARBA00022723"/>
    </source>
</evidence>
<keyword evidence="14" id="KW-1185">Reference proteome</keyword>
<protein>
    <recommendedName>
        <fullName evidence="3">High-affinity zinc uptake system protein ZnuA</fullName>
    </recommendedName>
</protein>
<proteinExistence type="inferred from homology"/>
<comment type="similarity">
    <text evidence="2">Belongs to the bacterial solute-binding protein 9 family.</text>
</comment>
<dbReference type="OrthoDB" id="7346865at2"/>
<keyword evidence="9" id="KW-0864">Zinc transport</keyword>
<evidence type="ECO:0000256" key="3">
    <source>
        <dbReference type="ARBA" id="ARBA00015915"/>
    </source>
</evidence>
<dbReference type="GO" id="GO:0046872">
    <property type="term" value="F:metal ion binding"/>
    <property type="evidence" value="ECO:0007669"/>
    <property type="project" value="UniProtKB-KW"/>
</dbReference>
<feature type="region of interest" description="Disordered" evidence="12">
    <location>
        <begin position="135"/>
        <end position="210"/>
    </location>
</feature>
<organism evidence="13 14">
    <name type="scientific">Denitrobaculum tricleocarpae</name>
    <dbReference type="NCBI Taxonomy" id="2591009"/>
    <lineage>
        <taxon>Bacteria</taxon>
        <taxon>Pseudomonadati</taxon>
        <taxon>Pseudomonadota</taxon>
        <taxon>Alphaproteobacteria</taxon>
        <taxon>Rhodospirillales</taxon>
        <taxon>Rhodospirillaceae</taxon>
        <taxon>Denitrobaculum</taxon>
    </lineage>
</organism>
<sequence>MQINGLLKGLTDRHLRSTALALATVSVVALMKIPSAAALEEGAVVTSIKPVHSLVSAVMEGVGEPGLIVKGAASPHRYSLRPSEARNLQNAKLVFWIGPDLEAFLEKPIESLGENAKLVTLSEAHDLTKLEFREGGPFEKHDHGHEEHGHDDHDHDKHDHDEHAHEEHDHDKHDHDEHAHDDHDHDKHAHEEHAHDDHDHDHDKHDHDEHAHGEIDMHLWLDPENAKAMLHEIEEALVALDPANAATYEANAESYAKRIDALTSEVAADLAPVRAKSFIVFHDAYQYFENRFGVTAAGSITVSPEVIPGAQRVAEIQERVRALGETCVFAEPQFEPKLVQVVTEGTNARSGVLDPLGTEQAGDGPDLYLDLIRSMASSMKNCLSGSS</sequence>
<accession>A0A545SZD1</accession>
<dbReference type="NCBIfam" id="NF007091">
    <property type="entry name" value="PRK09545.1"/>
    <property type="match status" value="1"/>
</dbReference>
<keyword evidence="10" id="KW-0406">Ion transport</keyword>
<evidence type="ECO:0000256" key="8">
    <source>
        <dbReference type="ARBA" id="ARBA00022833"/>
    </source>
</evidence>
<dbReference type="GO" id="GO:0042597">
    <property type="term" value="C:periplasmic space"/>
    <property type="evidence" value="ECO:0007669"/>
    <property type="project" value="UniProtKB-SubCell"/>
</dbReference>